<dbReference type="SUPFAM" id="SSF52540">
    <property type="entry name" value="P-loop containing nucleoside triphosphate hydrolases"/>
    <property type="match status" value="1"/>
</dbReference>
<evidence type="ECO:0000259" key="4">
    <source>
        <dbReference type="SMART" id="SM00382"/>
    </source>
</evidence>
<dbReference type="EMBL" id="JBICRM010000013">
    <property type="protein sequence ID" value="MFG1706050.1"/>
    <property type="molecule type" value="Genomic_DNA"/>
</dbReference>
<sequence>MSRPHILLTAPPRTGKTTVVRRLAELLRAAGVPVCGFLSDEVREHGQRVGFTVEEFGGRKAVMAHVSWVSGPRIGRYGVNVPAFERIALPAMDRAVSTKGAVALIDEIGPMELLSPAFLPRCVALFNADIPVVATIHQRSHPALKARIVAELVTVTPQNRDDLPETLRHLLSG</sequence>
<keyword evidence="3" id="KW-0067">ATP-binding</keyword>
<dbReference type="CDD" id="cd19482">
    <property type="entry name" value="RecA-like_Thep1"/>
    <property type="match status" value="1"/>
</dbReference>
<feature type="domain" description="AAA+ ATPase" evidence="4">
    <location>
        <begin position="2"/>
        <end position="156"/>
    </location>
</feature>
<keyword evidence="2" id="KW-0378">Hydrolase</keyword>
<dbReference type="InterPro" id="IPR027417">
    <property type="entry name" value="P-loop_NTPase"/>
</dbReference>
<evidence type="ECO:0000256" key="3">
    <source>
        <dbReference type="ARBA" id="ARBA00022840"/>
    </source>
</evidence>
<gene>
    <name evidence="5" type="ORF">ACFLIM_22920</name>
</gene>
<proteinExistence type="predicted"/>
<dbReference type="PANTHER" id="PTHR43146">
    <property type="entry name" value="CANCER-RELATED NUCLEOSIDE-TRIPHOSPHATASE"/>
    <property type="match status" value="1"/>
</dbReference>
<keyword evidence="1" id="KW-0547">Nucleotide-binding</keyword>
<dbReference type="Gene3D" id="3.40.50.300">
    <property type="entry name" value="P-loop containing nucleotide triphosphate hydrolases"/>
    <property type="match status" value="1"/>
</dbReference>
<organism evidence="5 6">
    <name type="scientific">Nonomuraea marmarensis</name>
    <dbReference type="NCBI Taxonomy" id="3351344"/>
    <lineage>
        <taxon>Bacteria</taxon>
        <taxon>Bacillati</taxon>
        <taxon>Actinomycetota</taxon>
        <taxon>Actinomycetes</taxon>
        <taxon>Streptosporangiales</taxon>
        <taxon>Streptosporangiaceae</taxon>
        <taxon>Nonomuraea</taxon>
    </lineage>
</organism>
<dbReference type="InterPro" id="IPR003593">
    <property type="entry name" value="AAA+_ATPase"/>
</dbReference>
<dbReference type="PANTHER" id="PTHR43146:SF1">
    <property type="entry name" value="CANCER-RELATED NUCLEOSIDE-TRIPHOSPHATASE"/>
    <property type="match status" value="1"/>
</dbReference>
<evidence type="ECO:0000313" key="6">
    <source>
        <dbReference type="Proteomes" id="UP001603978"/>
    </source>
</evidence>
<protein>
    <submittedName>
        <fullName evidence="5">Nucleoside-triphosphatase</fullName>
    </submittedName>
</protein>
<dbReference type="Pfam" id="PF03266">
    <property type="entry name" value="NTPase_1"/>
    <property type="match status" value="1"/>
</dbReference>
<dbReference type="SMART" id="SM00382">
    <property type="entry name" value="AAA"/>
    <property type="match status" value="1"/>
</dbReference>
<accession>A0ABW7AI96</accession>
<evidence type="ECO:0000256" key="2">
    <source>
        <dbReference type="ARBA" id="ARBA00022801"/>
    </source>
</evidence>
<dbReference type="RefSeq" id="WP_393168546.1">
    <property type="nucleotide sequence ID" value="NZ_JBICRM010000013.1"/>
</dbReference>
<dbReference type="Proteomes" id="UP001603978">
    <property type="component" value="Unassembled WGS sequence"/>
</dbReference>
<dbReference type="InterPro" id="IPR004948">
    <property type="entry name" value="Nuc-triphosphatase_THEP1"/>
</dbReference>
<evidence type="ECO:0000313" key="5">
    <source>
        <dbReference type="EMBL" id="MFG1706050.1"/>
    </source>
</evidence>
<comment type="caution">
    <text evidence="5">The sequence shown here is derived from an EMBL/GenBank/DDBJ whole genome shotgun (WGS) entry which is preliminary data.</text>
</comment>
<name>A0ABW7AI96_9ACTN</name>
<evidence type="ECO:0000256" key="1">
    <source>
        <dbReference type="ARBA" id="ARBA00022741"/>
    </source>
</evidence>
<keyword evidence="6" id="KW-1185">Reference proteome</keyword>
<reference evidence="5 6" key="1">
    <citation type="submission" date="2024-10" db="EMBL/GenBank/DDBJ databases">
        <authorList>
            <person name="Topkara A.R."/>
            <person name="Saygin H."/>
        </authorList>
    </citation>
    <scope>NUCLEOTIDE SEQUENCE [LARGE SCALE GENOMIC DNA]</scope>
    <source>
        <strain evidence="5 6">M3C6</strain>
    </source>
</reference>